<dbReference type="InterPro" id="IPR043519">
    <property type="entry name" value="NT_sf"/>
</dbReference>
<dbReference type="RefSeq" id="WP_212904084.1">
    <property type="nucleotide sequence ID" value="NZ_BOPZ01000016.1"/>
</dbReference>
<feature type="domain" description="Polymerase beta nucleotidyltransferase" evidence="2">
    <location>
        <begin position="11"/>
        <end position="85"/>
    </location>
</feature>
<dbReference type="Proteomes" id="UP000679179">
    <property type="component" value="Unassembled WGS sequence"/>
</dbReference>
<dbReference type="EMBL" id="BOPZ01000016">
    <property type="protein sequence ID" value="GIM29387.1"/>
    <property type="molecule type" value="Genomic_DNA"/>
</dbReference>
<name>A0A919VGP2_9CLOT</name>
<dbReference type="Pfam" id="PF18765">
    <property type="entry name" value="Polbeta"/>
    <property type="match status" value="1"/>
</dbReference>
<reference evidence="3" key="1">
    <citation type="submission" date="2021-03" db="EMBL/GenBank/DDBJ databases">
        <title>Taxonomic study of Clostridium polyendosporum from meadow-gley soil under rice.</title>
        <authorList>
            <person name="Kobayashi H."/>
            <person name="Tanizawa Y."/>
            <person name="Yagura M."/>
        </authorList>
    </citation>
    <scope>NUCLEOTIDE SEQUENCE</scope>
    <source>
        <strain evidence="3">JCM 30710</strain>
    </source>
</reference>
<evidence type="ECO:0000313" key="4">
    <source>
        <dbReference type="Proteomes" id="UP000679179"/>
    </source>
</evidence>
<dbReference type="Pfam" id="PF13228">
    <property type="entry name" value="DUF4037"/>
    <property type="match status" value="1"/>
</dbReference>
<sequence length="269" mass="31538">MELSLLIKDMVKEFSKLEEVEGIMLAGSHATNTNDKDSDYDIYVYCSKDISLEKRKNITDKYCSYMELNNEFWETEDDGVLMDNIQVELIYRRLEWIDTILEKNLINYQADVGYTTCFCSNFINSLILYDKSGVLKKLQEKYNIIYPQQLKINIIKKNYPLLKSKMPAYYYQIEKAIKRNDLVSINHRVAALLASYFDIIFAINEMLHPGEKKILKVIKEKAKKVPKNMENDITNILKAAAFCDKRILREIDDLMMNLDSLLKEEEAIF</sequence>
<dbReference type="InterPro" id="IPR025117">
    <property type="entry name" value="DUF4037"/>
</dbReference>
<evidence type="ECO:0000313" key="3">
    <source>
        <dbReference type="EMBL" id="GIM29387.1"/>
    </source>
</evidence>
<proteinExistence type="predicted"/>
<evidence type="ECO:0000259" key="1">
    <source>
        <dbReference type="Pfam" id="PF13228"/>
    </source>
</evidence>
<gene>
    <name evidence="3" type="ORF">CPJCM30710_20530</name>
</gene>
<dbReference type="SUPFAM" id="SSF81301">
    <property type="entry name" value="Nucleotidyltransferase"/>
    <property type="match status" value="1"/>
</dbReference>
<comment type="caution">
    <text evidence="3">The sequence shown here is derived from an EMBL/GenBank/DDBJ whole genome shotgun (WGS) entry which is preliminary data.</text>
</comment>
<organism evidence="3 4">
    <name type="scientific">Clostridium polyendosporum</name>
    <dbReference type="NCBI Taxonomy" id="69208"/>
    <lineage>
        <taxon>Bacteria</taxon>
        <taxon>Bacillati</taxon>
        <taxon>Bacillota</taxon>
        <taxon>Clostridia</taxon>
        <taxon>Eubacteriales</taxon>
        <taxon>Clostridiaceae</taxon>
        <taxon>Clostridium</taxon>
    </lineage>
</organism>
<dbReference type="InterPro" id="IPR041633">
    <property type="entry name" value="Polbeta"/>
</dbReference>
<dbReference type="Gene3D" id="3.30.460.10">
    <property type="entry name" value="Beta Polymerase, domain 2"/>
    <property type="match status" value="1"/>
</dbReference>
<dbReference type="AlphaFoldDB" id="A0A919VGP2"/>
<protein>
    <submittedName>
        <fullName evidence="3">Nucleotidyltransferase</fullName>
    </submittedName>
</protein>
<keyword evidence="4" id="KW-1185">Reference proteome</keyword>
<evidence type="ECO:0000259" key="2">
    <source>
        <dbReference type="Pfam" id="PF18765"/>
    </source>
</evidence>
<dbReference type="CDD" id="cd05403">
    <property type="entry name" value="NT_KNTase_like"/>
    <property type="match status" value="1"/>
</dbReference>
<feature type="domain" description="DUF4037" evidence="1">
    <location>
        <begin position="123"/>
        <end position="212"/>
    </location>
</feature>
<accession>A0A919VGP2</accession>